<dbReference type="InterPro" id="IPR018728">
    <property type="entry name" value="DUF2268"/>
</dbReference>
<accession>A0A4V2YPT7</accession>
<dbReference type="RefSeq" id="WP_132167904.1">
    <property type="nucleotide sequence ID" value="NZ_SMKX01000035.1"/>
</dbReference>
<name>A0A4V2YPT7_9ACTN</name>
<dbReference type="AlphaFoldDB" id="A0A4V2YPT7"/>
<dbReference type="EMBL" id="SMKX01000035">
    <property type="protein sequence ID" value="TDD59487.1"/>
    <property type="molecule type" value="Genomic_DNA"/>
</dbReference>
<keyword evidence="3" id="KW-1185">Reference proteome</keyword>
<dbReference type="OrthoDB" id="69012at2"/>
<evidence type="ECO:0000313" key="2">
    <source>
        <dbReference type="EMBL" id="TDD59487.1"/>
    </source>
</evidence>
<proteinExistence type="predicted"/>
<dbReference type="Pfam" id="PF10026">
    <property type="entry name" value="DUF2268"/>
    <property type="match status" value="1"/>
</dbReference>
<gene>
    <name evidence="2" type="ORF">E1263_15005</name>
</gene>
<feature type="domain" description="DUF2268" evidence="1">
    <location>
        <begin position="64"/>
        <end position="201"/>
    </location>
</feature>
<organism evidence="2 3">
    <name type="scientific">Kribbella antibiotica</name>
    <dbReference type="NCBI Taxonomy" id="190195"/>
    <lineage>
        <taxon>Bacteria</taxon>
        <taxon>Bacillati</taxon>
        <taxon>Actinomycetota</taxon>
        <taxon>Actinomycetes</taxon>
        <taxon>Propionibacteriales</taxon>
        <taxon>Kribbellaceae</taxon>
        <taxon>Kribbella</taxon>
    </lineage>
</organism>
<evidence type="ECO:0000259" key="1">
    <source>
        <dbReference type="Pfam" id="PF10026"/>
    </source>
</evidence>
<evidence type="ECO:0000313" key="3">
    <source>
        <dbReference type="Proteomes" id="UP000295124"/>
    </source>
</evidence>
<dbReference type="Proteomes" id="UP000295124">
    <property type="component" value="Unassembled WGS sequence"/>
</dbReference>
<sequence length="208" mass="22441">MGTPQLHLPTGSGRYDEDALAEVRAAFTRAVELTTPLIGLSDVDVAAIDAPDETIPGWGCGGYTYGPHSVLLALDPAVRIKPDRLLATLVHEFHHVMRERGPGCGSSLRERIVSEGLAMLFEEEVLGVASEFAHQAVEPEQIALAVAQLDQDPADESRWFFNAAEIPLWFGYTVGYQWARAYAATTSTKASQLVHTPADAITAAAEAR</sequence>
<comment type="caution">
    <text evidence="2">The sequence shown here is derived from an EMBL/GenBank/DDBJ whole genome shotgun (WGS) entry which is preliminary data.</text>
</comment>
<protein>
    <recommendedName>
        <fullName evidence="1">DUF2268 domain-containing protein</fullName>
    </recommendedName>
</protein>
<reference evidence="2 3" key="1">
    <citation type="submission" date="2019-03" db="EMBL/GenBank/DDBJ databases">
        <title>Draft genome sequences of novel Actinobacteria.</title>
        <authorList>
            <person name="Sahin N."/>
            <person name="Ay H."/>
            <person name="Saygin H."/>
        </authorList>
    </citation>
    <scope>NUCLEOTIDE SEQUENCE [LARGE SCALE GENOMIC DNA]</scope>
    <source>
        <strain evidence="2 3">JCM 13523</strain>
    </source>
</reference>